<dbReference type="RefSeq" id="WP_349659742.1">
    <property type="nucleotide sequence ID" value="NZ_JBEGDG010000007.1"/>
</dbReference>
<dbReference type="EMBL" id="JBEGDG010000007">
    <property type="protein sequence ID" value="MEQ6355112.1"/>
    <property type="molecule type" value="Genomic_DNA"/>
</dbReference>
<sequence>MSSQSDHLIKLVKDIEFNRGVEWVLSNLRKDNEVKIHYVFSKNKEKALAKIDELIGDKFVVKSKNNKSEASYECIYDIYKYTYPSKNTRGIRCNTVHVDEKLLENDSYLVDNVLTTYARRGIEKERVFYFS</sequence>
<accession>A0ABV1MRH4</accession>
<dbReference type="Proteomes" id="UP001478862">
    <property type="component" value="Unassembled WGS sequence"/>
</dbReference>
<proteinExistence type="predicted"/>
<name>A0ABV1MRH4_9BACI</name>
<keyword evidence="2" id="KW-1185">Reference proteome</keyword>
<comment type="caution">
    <text evidence="1">The sequence shown here is derived from an EMBL/GenBank/DDBJ whole genome shotgun (WGS) entry which is preliminary data.</text>
</comment>
<evidence type="ECO:0000313" key="2">
    <source>
        <dbReference type="Proteomes" id="UP001478862"/>
    </source>
</evidence>
<protein>
    <submittedName>
        <fullName evidence="1">Uncharacterized protein</fullName>
    </submittedName>
</protein>
<gene>
    <name evidence="1" type="ORF">ABNX05_10835</name>
</gene>
<evidence type="ECO:0000313" key="1">
    <source>
        <dbReference type="EMBL" id="MEQ6355112.1"/>
    </source>
</evidence>
<organism evidence="1 2">
    <name type="scientific">Lysinibacillus zambalensis</name>
    <dbReference type="NCBI Taxonomy" id="3160866"/>
    <lineage>
        <taxon>Bacteria</taxon>
        <taxon>Bacillati</taxon>
        <taxon>Bacillota</taxon>
        <taxon>Bacilli</taxon>
        <taxon>Bacillales</taxon>
        <taxon>Bacillaceae</taxon>
        <taxon>Lysinibacillus</taxon>
    </lineage>
</organism>
<reference evidence="1 2" key="1">
    <citation type="submission" date="2024-06" db="EMBL/GenBank/DDBJ databases">
        <title>Lysinibacillus zambalefons sp. nov., a Novel Firmicute Isolated from the Poon Bato Zambales Hyperalkaline Spring.</title>
        <authorList>
            <person name="Aja J.A."/>
            <person name="Lazaro J.E.H."/>
            <person name="Llorin L.D."/>
            <person name="Lim K.R."/>
            <person name="Teodosio J."/>
            <person name="Dalisay D.S."/>
        </authorList>
    </citation>
    <scope>NUCLEOTIDE SEQUENCE [LARGE SCALE GENOMIC DNA]</scope>
    <source>
        <strain evidence="1 2">M3</strain>
    </source>
</reference>